<dbReference type="Proteomes" id="UP001146120">
    <property type="component" value="Unassembled WGS sequence"/>
</dbReference>
<dbReference type="EMBL" id="DAKRPA010000245">
    <property type="protein sequence ID" value="DAZ94544.1"/>
    <property type="molecule type" value="Genomic_DNA"/>
</dbReference>
<name>A0AAV2YPJ8_9STRA</name>
<dbReference type="AlphaFoldDB" id="A0AAV2YPJ8"/>
<accession>A0AAV2YPJ8</accession>
<keyword evidence="2" id="KW-1185">Reference proteome</keyword>
<evidence type="ECO:0000313" key="1">
    <source>
        <dbReference type="EMBL" id="DAZ94544.1"/>
    </source>
</evidence>
<evidence type="ECO:0000313" key="2">
    <source>
        <dbReference type="Proteomes" id="UP001146120"/>
    </source>
</evidence>
<protein>
    <submittedName>
        <fullName evidence="1">Uncharacterized protein</fullName>
    </submittedName>
</protein>
<proteinExistence type="predicted"/>
<reference evidence="1" key="1">
    <citation type="submission" date="2022-11" db="EMBL/GenBank/DDBJ databases">
        <authorList>
            <person name="Morgan W.R."/>
            <person name="Tartar A."/>
        </authorList>
    </citation>
    <scope>NUCLEOTIDE SEQUENCE</scope>
    <source>
        <strain evidence="1">ARSEF 373</strain>
    </source>
</reference>
<gene>
    <name evidence="1" type="ORF">N0F65_002196</name>
</gene>
<sequence length="275" mass="31330">CLTLCKRSSHLDKSSGRELRPSIRKPSRWVATAGWPDSEWKFQKQVRVRKPTSRRQCPAEIQRVKLAQSQIEYAISVVCLHDDDNATSLSPEIWARMPVQKALLAPRTTVTSGGHGIPPQPPRHCRLLRHHRHHHHDDKLDSIVELWDSRQQHTNRLRVWCTARAHVTRTVLTQRFSKGKNPTFTVMQTHTYTRTLPRAHTDTHAHMHTLATRRLQPRANRGPQITTEERLGDGAPSAYAILCPRVAFVTRHVTQHMSAIGSVDFHATTDGCSVP</sequence>
<comment type="caution">
    <text evidence="1">The sequence shown here is derived from an EMBL/GenBank/DDBJ whole genome shotgun (WGS) entry which is preliminary data.</text>
</comment>
<reference evidence="1" key="2">
    <citation type="journal article" date="2023" name="Microbiol Resour">
        <title>Decontamination and Annotation of the Draft Genome Sequence of the Oomycete Lagenidium giganteum ARSEF 373.</title>
        <authorList>
            <person name="Morgan W.R."/>
            <person name="Tartar A."/>
        </authorList>
    </citation>
    <scope>NUCLEOTIDE SEQUENCE</scope>
    <source>
        <strain evidence="1">ARSEF 373</strain>
    </source>
</reference>
<organism evidence="1 2">
    <name type="scientific">Lagenidium giganteum</name>
    <dbReference type="NCBI Taxonomy" id="4803"/>
    <lineage>
        <taxon>Eukaryota</taxon>
        <taxon>Sar</taxon>
        <taxon>Stramenopiles</taxon>
        <taxon>Oomycota</taxon>
        <taxon>Peronosporomycetes</taxon>
        <taxon>Pythiales</taxon>
        <taxon>Pythiaceae</taxon>
    </lineage>
</organism>
<feature type="non-terminal residue" evidence="1">
    <location>
        <position position="1"/>
    </location>
</feature>